<evidence type="ECO:0000313" key="2">
    <source>
        <dbReference type="Proteomes" id="UP000255129"/>
    </source>
</evidence>
<dbReference type="RefSeq" id="WP_115164423.1">
    <property type="nucleotide sequence ID" value="NZ_UGUA01000002.1"/>
</dbReference>
<reference evidence="1 2" key="1">
    <citation type="submission" date="2018-06" db="EMBL/GenBank/DDBJ databases">
        <authorList>
            <consortium name="Pathogen Informatics"/>
            <person name="Doyle S."/>
        </authorList>
    </citation>
    <scope>NUCLEOTIDE SEQUENCE [LARGE SCALE GENOMIC DNA]</scope>
    <source>
        <strain evidence="1 2">NCTC12026</strain>
    </source>
</reference>
<dbReference type="AlphaFoldDB" id="A0A379G4M6"/>
<accession>A0A379G4M6</accession>
<name>A0A379G4M6_9GAMM</name>
<organism evidence="1 2">
    <name type="scientific">Providencia rustigianii</name>
    <dbReference type="NCBI Taxonomy" id="158850"/>
    <lineage>
        <taxon>Bacteria</taxon>
        <taxon>Pseudomonadati</taxon>
        <taxon>Pseudomonadota</taxon>
        <taxon>Gammaproteobacteria</taxon>
        <taxon>Enterobacterales</taxon>
        <taxon>Morganellaceae</taxon>
        <taxon>Providencia</taxon>
    </lineage>
</organism>
<dbReference type="EMBL" id="UGUA01000002">
    <property type="protein sequence ID" value="SUC35856.1"/>
    <property type="molecule type" value="Genomic_DNA"/>
</dbReference>
<dbReference type="Proteomes" id="UP000255129">
    <property type="component" value="Unassembled WGS sequence"/>
</dbReference>
<sequence length="139" mass="16471">MNKLNDVRAVFEKIYKEQTVFIENTHGYDSQKFAIWAGFQLGWQAFRECYKQEINQQQADEFNREQMKLGVLFARNHLISTYRANFIDCDSKEFAKFMSLLSHVANESIDIELMMGDVLACNEQAEEWIKTELERRNEI</sequence>
<evidence type="ECO:0000313" key="1">
    <source>
        <dbReference type="EMBL" id="SUC35856.1"/>
    </source>
</evidence>
<gene>
    <name evidence="1" type="ORF">NCTC12026_02257</name>
</gene>
<proteinExistence type="predicted"/>
<dbReference type="OrthoDB" id="6466461at2"/>
<protein>
    <submittedName>
        <fullName evidence="1">Uncharacterized protein</fullName>
    </submittedName>
</protein>